<dbReference type="GO" id="GO:0003676">
    <property type="term" value="F:nucleic acid binding"/>
    <property type="evidence" value="ECO:0007669"/>
    <property type="project" value="InterPro"/>
</dbReference>
<dbReference type="Gene3D" id="3.30.420.10">
    <property type="entry name" value="Ribonuclease H-like superfamily/Ribonuclease H"/>
    <property type="match status" value="1"/>
</dbReference>
<keyword evidence="2" id="KW-0808">Transferase</keyword>
<dbReference type="InterPro" id="IPR002156">
    <property type="entry name" value="RNaseH_domain"/>
</dbReference>
<reference evidence="2 3" key="1">
    <citation type="journal article" date="2021" name="Elife">
        <title>Chloroplast acquisition without the gene transfer in kleptoplastic sea slugs, Plakobranchus ocellatus.</title>
        <authorList>
            <person name="Maeda T."/>
            <person name="Takahashi S."/>
            <person name="Yoshida T."/>
            <person name="Shimamura S."/>
            <person name="Takaki Y."/>
            <person name="Nagai Y."/>
            <person name="Toyoda A."/>
            <person name="Suzuki Y."/>
            <person name="Arimoto A."/>
            <person name="Ishii H."/>
            <person name="Satoh N."/>
            <person name="Nishiyama T."/>
            <person name="Hasebe M."/>
            <person name="Maruyama T."/>
            <person name="Minagawa J."/>
            <person name="Obokata J."/>
            <person name="Shigenobu S."/>
        </authorList>
    </citation>
    <scope>NUCLEOTIDE SEQUENCE [LARGE SCALE GENOMIC DNA]</scope>
</reference>
<dbReference type="PANTHER" id="PTHR33273">
    <property type="entry name" value="DOMAIN-CONTAINING PROTEIN, PUTATIVE-RELATED"/>
    <property type="match status" value="1"/>
</dbReference>
<dbReference type="InterPro" id="IPR005135">
    <property type="entry name" value="Endo/exonuclease/phosphatase"/>
</dbReference>
<dbReference type="InterPro" id="IPR036397">
    <property type="entry name" value="RNaseH_sf"/>
</dbReference>
<comment type="caution">
    <text evidence="2">The sequence shown here is derived from an EMBL/GenBank/DDBJ whole genome shotgun (WGS) entry which is preliminary data.</text>
</comment>
<proteinExistence type="predicted"/>
<dbReference type="Pfam" id="PF14529">
    <property type="entry name" value="Exo_endo_phos_2"/>
    <property type="match status" value="1"/>
</dbReference>
<dbReference type="EMBL" id="BLXT01007418">
    <property type="protein sequence ID" value="GFO39119.1"/>
    <property type="molecule type" value="Genomic_DNA"/>
</dbReference>
<evidence type="ECO:0000313" key="3">
    <source>
        <dbReference type="Proteomes" id="UP000735302"/>
    </source>
</evidence>
<dbReference type="PANTHER" id="PTHR33273:SF4">
    <property type="entry name" value="ENDONUCLEASE_EXONUCLEASE_PHOSPHATASE DOMAIN-CONTAINING PROTEIN"/>
    <property type="match status" value="1"/>
</dbReference>
<keyword evidence="2" id="KW-0548">Nucleotidyltransferase</keyword>
<accession>A0AAV4D4S8</accession>
<name>A0AAV4D4S8_9GAST</name>
<dbReference type="Proteomes" id="UP000735302">
    <property type="component" value="Unassembled WGS sequence"/>
</dbReference>
<dbReference type="AlphaFoldDB" id="A0AAV4D4S8"/>
<dbReference type="InterPro" id="IPR036691">
    <property type="entry name" value="Endo/exonu/phosph_ase_sf"/>
</dbReference>
<dbReference type="SUPFAM" id="SSF53098">
    <property type="entry name" value="Ribonuclease H-like"/>
    <property type="match status" value="1"/>
</dbReference>
<dbReference type="InterPro" id="IPR012337">
    <property type="entry name" value="RNaseH-like_sf"/>
</dbReference>
<protein>
    <submittedName>
        <fullName evidence="2">RNA-directed DNA polymerase from mobile element jockey</fullName>
    </submittedName>
</protein>
<dbReference type="GO" id="GO:0003964">
    <property type="term" value="F:RNA-directed DNA polymerase activity"/>
    <property type="evidence" value="ECO:0007669"/>
    <property type="project" value="UniProtKB-KW"/>
</dbReference>
<dbReference type="PROSITE" id="PS50879">
    <property type="entry name" value="RNASE_H_1"/>
    <property type="match status" value="1"/>
</dbReference>
<dbReference type="CDD" id="cd09276">
    <property type="entry name" value="Rnase_HI_RT_non_LTR"/>
    <property type="match status" value="1"/>
</dbReference>
<keyword evidence="3" id="KW-1185">Reference proteome</keyword>
<dbReference type="GO" id="GO:0004523">
    <property type="term" value="F:RNA-DNA hybrid ribonuclease activity"/>
    <property type="evidence" value="ECO:0007669"/>
    <property type="project" value="InterPro"/>
</dbReference>
<organism evidence="2 3">
    <name type="scientific">Plakobranchus ocellatus</name>
    <dbReference type="NCBI Taxonomy" id="259542"/>
    <lineage>
        <taxon>Eukaryota</taxon>
        <taxon>Metazoa</taxon>
        <taxon>Spiralia</taxon>
        <taxon>Lophotrochozoa</taxon>
        <taxon>Mollusca</taxon>
        <taxon>Gastropoda</taxon>
        <taxon>Heterobranchia</taxon>
        <taxon>Euthyneura</taxon>
        <taxon>Panpulmonata</taxon>
        <taxon>Sacoglossa</taxon>
        <taxon>Placobranchoidea</taxon>
        <taxon>Plakobranchidae</taxon>
        <taxon>Plakobranchus</taxon>
    </lineage>
</organism>
<gene>
    <name evidence="2" type="ORF">PoB_006562400</name>
</gene>
<dbReference type="Gene3D" id="3.60.10.10">
    <property type="entry name" value="Endonuclease/exonuclease/phosphatase"/>
    <property type="match status" value="1"/>
</dbReference>
<feature type="domain" description="RNase H type-1" evidence="1">
    <location>
        <begin position="282"/>
        <end position="413"/>
    </location>
</feature>
<evidence type="ECO:0000313" key="2">
    <source>
        <dbReference type="EMBL" id="GFO39119.1"/>
    </source>
</evidence>
<evidence type="ECO:0000259" key="1">
    <source>
        <dbReference type="PROSITE" id="PS50879"/>
    </source>
</evidence>
<dbReference type="SUPFAM" id="SSF56219">
    <property type="entry name" value="DNase I-like"/>
    <property type="match status" value="1"/>
</dbReference>
<sequence>MDTVVQWNIRGFRSNLLELKLLLNRSQSAVVALPQGGSSGGEAALLIRKGTRFSEIDLKTGLHAAAATISLEKTLTVCSLYLPSNSQVSKLSLAELFGQLPKPFLVLGDFNAHSLAWGDSRRDERGRMLEEFTAENDLIILNSGEQTFVHSAYHLTSAIDLAVASPSIAAECSWAAHSDLCSSHHFSIFLTLTSNFSPNVNTTIFNFQKADWNRFGDLCKLSLDDSVADIEQFTSKLLDAARSSIPFHKGTKNKIRVPWFTQECRQALRERKKAQRKIKETFSNHYAVFTDGSKLEEKVAAAAYFSENPNRSKATGLRDGASVFSAELEGIALALTEIKKLTKYHKNFVIYNDSLSALQAIQSKNFKVIDIRRLYNLIGKFPPYVHISFVWIPAHVGIQGNENVDKLAKAALNRASCSGKLICWSNLKPTINTYINSVWQKDWDAERANKLHEVLSNLGEDLHRRGEGACRKRETAMCRLRVGHTWLTQIYLLKNEEQPFCYAYDSLYTVRHILIECPDFQDTRKNTSV</sequence>
<keyword evidence="2" id="KW-0695">RNA-directed DNA polymerase</keyword>
<dbReference type="Pfam" id="PF00075">
    <property type="entry name" value="RNase_H"/>
    <property type="match status" value="1"/>
</dbReference>